<evidence type="ECO:0000256" key="3">
    <source>
        <dbReference type="ARBA" id="ARBA00023015"/>
    </source>
</evidence>
<keyword evidence="2" id="KW-0678">Repressor</keyword>
<dbReference type="InterPro" id="IPR009057">
    <property type="entry name" value="Homeodomain-like_sf"/>
</dbReference>
<evidence type="ECO:0000256" key="1">
    <source>
        <dbReference type="ARBA" id="ARBA00004123"/>
    </source>
</evidence>
<dbReference type="PANTHER" id="PTHR24324:SF9">
    <property type="entry name" value="HOMEOBOX DOMAIN-CONTAINING PROTEIN"/>
    <property type="match status" value="1"/>
</dbReference>
<feature type="DNA-binding region" description="Homeobox" evidence="10">
    <location>
        <begin position="175"/>
        <end position="234"/>
    </location>
</feature>
<dbReference type="InterPro" id="IPR017970">
    <property type="entry name" value="Homeobox_CS"/>
</dbReference>
<dbReference type="Pfam" id="PF00046">
    <property type="entry name" value="Homeodomain"/>
    <property type="match status" value="1"/>
</dbReference>
<keyword evidence="3" id="KW-0805">Transcription regulation</keyword>
<keyword evidence="4 10" id="KW-0238">DNA-binding</keyword>
<dbReference type="Proteomes" id="UP001162090">
    <property type="component" value="Chromosome 2"/>
</dbReference>
<dbReference type="GO" id="GO:0000082">
    <property type="term" value="P:G1/S transition of mitotic cell cycle"/>
    <property type="evidence" value="ECO:0007669"/>
    <property type="project" value="UniProtKB-ARBA"/>
</dbReference>
<gene>
    <name evidence="14" type="primary">SUVC02G5580</name>
    <name evidence="14" type="ORF">SUVC_02G5580</name>
</gene>
<keyword evidence="7 10" id="KW-0539">Nucleus</keyword>
<dbReference type="GO" id="GO:0000785">
    <property type="term" value="C:chromatin"/>
    <property type="evidence" value="ECO:0007669"/>
    <property type="project" value="UniProtKB-ARBA"/>
</dbReference>
<dbReference type="SUPFAM" id="SSF46689">
    <property type="entry name" value="Homeodomain-like"/>
    <property type="match status" value="1"/>
</dbReference>
<proteinExistence type="predicted"/>
<evidence type="ECO:0000256" key="11">
    <source>
        <dbReference type="RuleBase" id="RU000682"/>
    </source>
</evidence>
<comment type="subunit">
    <text evidence="9">Interacts with MCM1.</text>
</comment>
<evidence type="ECO:0000256" key="12">
    <source>
        <dbReference type="SAM" id="MobiDB-lite"/>
    </source>
</evidence>
<dbReference type="InterPro" id="IPR051000">
    <property type="entry name" value="Homeobox_DNA-bind_prot"/>
</dbReference>
<feature type="region of interest" description="Disordered" evidence="12">
    <location>
        <begin position="88"/>
        <end position="122"/>
    </location>
</feature>
<dbReference type="Gene3D" id="1.10.10.60">
    <property type="entry name" value="Homeodomain-like"/>
    <property type="match status" value="1"/>
</dbReference>
<dbReference type="AlphaFoldDB" id="A0AA35JEC6"/>
<evidence type="ECO:0000259" key="13">
    <source>
        <dbReference type="PROSITE" id="PS50071"/>
    </source>
</evidence>
<dbReference type="GO" id="GO:0005634">
    <property type="term" value="C:nucleus"/>
    <property type="evidence" value="ECO:0007669"/>
    <property type="project" value="UniProtKB-SubCell"/>
</dbReference>
<name>A0AA35JEC6_SACUV</name>
<evidence type="ECO:0000256" key="7">
    <source>
        <dbReference type="ARBA" id="ARBA00023242"/>
    </source>
</evidence>
<evidence type="ECO:0000313" key="14">
    <source>
        <dbReference type="EMBL" id="CAI4056482.1"/>
    </source>
</evidence>
<dbReference type="GO" id="GO:0000981">
    <property type="term" value="F:DNA-binding transcription factor activity, RNA polymerase II-specific"/>
    <property type="evidence" value="ECO:0007669"/>
    <property type="project" value="InterPro"/>
</dbReference>
<organism evidence="14 15">
    <name type="scientific">Saccharomyces uvarum</name>
    <name type="common">Yeast</name>
    <name type="synonym">Saccharomyces bayanus var. uvarum</name>
    <dbReference type="NCBI Taxonomy" id="230603"/>
    <lineage>
        <taxon>Eukaryota</taxon>
        <taxon>Fungi</taxon>
        <taxon>Dikarya</taxon>
        <taxon>Ascomycota</taxon>
        <taxon>Saccharomycotina</taxon>
        <taxon>Saccharomycetes</taxon>
        <taxon>Saccharomycetales</taxon>
        <taxon>Saccharomycetaceae</taxon>
        <taxon>Saccharomyces</taxon>
    </lineage>
</organism>
<feature type="compositionally biased region" description="Polar residues" evidence="12">
    <location>
        <begin position="100"/>
        <end position="122"/>
    </location>
</feature>
<protein>
    <recommendedName>
        <fullName evidence="13">Homeobox domain-containing protein</fullName>
    </recommendedName>
</protein>
<dbReference type="GO" id="GO:0000122">
    <property type="term" value="P:negative regulation of transcription by RNA polymerase II"/>
    <property type="evidence" value="ECO:0007669"/>
    <property type="project" value="UniProtKB-ARBA"/>
</dbReference>
<dbReference type="GO" id="GO:0030154">
    <property type="term" value="P:cell differentiation"/>
    <property type="evidence" value="ECO:0007669"/>
    <property type="project" value="TreeGrafter"/>
</dbReference>
<evidence type="ECO:0000256" key="4">
    <source>
        <dbReference type="ARBA" id="ARBA00023125"/>
    </source>
</evidence>
<evidence type="ECO:0000256" key="8">
    <source>
        <dbReference type="ARBA" id="ARBA00023306"/>
    </source>
</evidence>
<dbReference type="InterPro" id="IPR001356">
    <property type="entry name" value="HD"/>
</dbReference>
<keyword evidence="6" id="KW-0804">Transcription</keyword>
<evidence type="ECO:0000256" key="2">
    <source>
        <dbReference type="ARBA" id="ARBA00022491"/>
    </source>
</evidence>
<reference evidence="14" key="1">
    <citation type="submission" date="2022-10" db="EMBL/GenBank/DDBJ databases">
        <authorList>
            <person name="Byrne P K."/>
        </authorList>
    </citation>
    <scope>NUCLEOTIDE SEQUENCE</scope>
    <source>
        <strain evidence="14">CBS7001</strain>
    </source>
</reference>
<dbReference type="PROSITE" id="PS00027">
    <property type="entry name" value="HOMEOBOX_1"/>
    <property type="match status" value="1"/>
</dbReference>
<keyword evidence="5 10" id="KW-0371">Homeobox</keyword>
<dbReference type="SMART" id="SM00389">
    <property type="entry name" value="HOX"/>
    <property type="match status" value="1"/>
</dbReference>
<feature type="domain" description="Homeobox" evidence="13">
    <location>
        <begin position="173"/>
        <end position="233"/>
    </location>
</feature>
<accession>A0AA35JEC6</accession>
<dbReference type="GO" id="GO:0000978">
    <property type="term" value="F:RNA polymerase II cis-regulatory region sequence-specific DNA binding"/>
    <property type="evidence" value="ECO:0007669"/>
    <property type="project" value="TreeGrafter"/>
</dbReference>
<dbReference type="PROSITE" id="PS50071">
    <property type="entry name" value="HOMEOBOX_2"/>
    <property type="match status" value="1"/>
</dbReference>
<evidence type="ECO:0000256" key="6">
    <source>
        <dbReference type="ARBA" id="ARBA00023163"/>
    </source>
</evidence>
<comment type="subcellular location">
    <subcellularLocation>
        <location evidence="1 10 11">Nucleus</location>
    </subcellularLocation>
</comment>
<sequence length="357" mass="39662">MESRNTVLPSLPAILTSNSSSPFQIHVLPNTNFPSDEQGVIRLPPLATSVHLPRPVVSACKSPCNEARSNSNSPQPLSFLSQRLATSRTPLSKSKKLGSHSDSPFTPSIKNPTKAQPVQGTHSYRKVNILTPLSAAKAILTPRAKGDKKRSFAFITHSQETFPKKEPKIDNARLARRKRRRTSSHELGILQTAFDECPTPNKTKRTELSEQCNMSEKSVQIWFQNKRQAAKKHKNNNGNASRCKIHSSDSISMISYTDATLQITSTPTCSSKTITAELLKTSPPNISTSIFKEDHITPCKPGRQLKFHGKPVVARRTLTNTGHNEPINSPEKKENHLKFNAYERVPLGEIDMNSFEN</sequence>
<evidence type="ECO:0000256" key="5">
    <source>
        <dbReference type="ARBA" id="ARBA00023155"/>
    </source>
</evidence>
<evidence type="ECO:0000256" key="10">
    <source>
        <dbReference type="PROSITE-ProRule" id="PRU00108"/>
    </source>
</evidence>
<keyword evidence="8" id="KW-0131">Cell cycle</keyword>
<evidence type="ECO:0000256" key="9">
    <source>
        <dbReference type="ARBA" id="ARBA00065092"/>
    </source>
</evidence>
<dbReference type="PANTHER" id="PTHR24324">
    <property type="entry name" value="HOMEOBOX PROTEIN HHEX"/>
    <property type="match status" value="1"/>
</dbReference>
<dbReference type="FunFam" id="1.10.10.60:FF:000286">
    <property type="entry name" value="Homeobox transcription factor"/>
    <property type="match status" value="1"/>
</dbReference>
<evidence type="ECO:0000313" key="15">
    <source>
        <dbReference type="Proteomes" id="UP001162090"/>
    </source>
</evidence>
<dbReference type="CDD" id="cd00086">
    <property type="entry name" value="homeodomain"/>
    <property type="match status" value="1"/>
</dbReference>
<dbReference type="EMBL" id="OX365913">
    <property type="protein sequence ID" value="CAI4056482.1"/>
    <property type="molecule type" value="Genomic_DNA"/>
</dbReference>